<evidence type="ECO:0000256" key="1">
    <source>
        <dbReference type="SAM" id="MobiDB-lite"/>
    </source>
</evidence>
<sequence length="294" mass="33864">MGSLCNYLSHNKMSSSDIYPFLYEGFWLIKNSPEPVALRGIFNKETTTPSMSQLKSNGMVRHQNESEDEENKDENENDDEDNKDVEEEREDTDEDDKKAVKRRYSLRENTRKAKKVEREMLSYKKTRWNKCKEMIAGSSINRWSAERYKLAEKNLLEVMKSKRALFKSPILRPELRLKARKRIEQAQRTIDRYFGFYHGNEGTYTPSVPVQVEDLFMVHTPPSVSSSTSPAPPQLPYHQHPATHQPLPSGPCQRGVLLQSLLKLLGQMINKIPTMVTPLPPSLPPLEARVTPPH</sequence>
<accession>A0AAD8IUZ8</accession>
<reference evidence="3" key="1">
    <citation type="submission" date="2023-02" db="EMBL/GenBank/DDBJ databases">
        <title>Genome of toxic invasive species Heracleum sosnowskyi carries increased number of genes despite the absence of recent whole-genome duplications.</title>
        <authorList>
            <person name="Schelkunov M."/>
            <person name="Shtratnikova V."/>
            <person name="Makarenko M."/>
            <person name="Klepikova A."/>
            <person name="Omelchenko D."/>
            <person name="Novikova G."/>
            <person name="Obukhova E."/>
            <person name="Bogdanov V."/>
            <person name="Penin A."/>
            <person name="Logacheva M."/>
        </authorList>
    </citation>
    <scope>NUCLEOTIDE SEQUENCE</scope>
    <source>
        <strain evidence="3">Hsosn_3</strain>
        <tissue evidence="3">Leaf</tissue>
    </source>
</reference>
<feature type="domain" description="PTC1-like winged helix-turn-helix" evidence="2">
    <location>
        <begin position="142"/>
        <end position="184"/>
    </location>
</feature>
<dbReference type="GO" id="GO:0007131">
    <property type="term" value="P:reciprocal meiotic recombination"/>
    <property type="evidence" value="ECO:0007669"/>
    <property type="project" value="InterPro"/>
</dbReference>
<dbReference type="GO" id="GO:0051177">
    <property type="term" value="P:meiotic sister chromatid cohesion"/>
    <property type="evidence" value="ECO:0007669"/>
    <property type="project" value="InterPro"/>
</dbReference>
<reference evidence="3" key="2">
    <citation type="submission" date="2023-05" db="EMBL/GenBank/DDBJ databases">
        <authorList>
            <person name="Schelkunov M.I."/>
        </authorList>
    </citation>
    <scope>NUCLEOTIDE SEQUENCE</scope>
    <source>
        <strain evidence="3">Hsosn_3</strain>
        <tissue evidence="3">Leaf</tissue>
    </source>
</reference>
<evidence type="ECO:0000313" key="3">
    <source>
        <dbReference type="EMBL" id="KAK1391673.1"/>
    </source>
</evidence>
<dbReference type="AlphaFoldDB" id="A0AAD8IUZ8"/>
<gene>
    <name evidence="3" type="ORF">POM88_010729</name>
</gene>
<keyword evidence="4" id="KW-1185">Reference proteome</keyword>
<feature type="region of interest" description="Disordered" evidence="1">
    <location>
        <begin position="221"/>
        <end position="250"/>
    </location>
</feature>
<organism evidence="3 4">
    <name type="scientific">Heracleum sosnowskyi</name>
    <dbReference type="NCBI Taxonomy" id="360622"/>
    <lineage>
        <taxon>Eukaryota</taxon>
        <taxon>Viridiplantae</taxon>
        <taxon>Streptophyta</taxon>
        <taxon>Embryophyta</taxon>
        <taxon>Tracheophyta</taxon>
        <taxon>Spermatophyta</taxon>
        <taxon>Magnoliopsida</taxon>
        <taxon>eudicotyledons</taxon>
        <taxon>Gunneridae</taxon>
        <taxon>Pentapetalae</taxon>
        <taxon>asterids</taxon>
        <taxon>campanulids</taxon>
        <taxon>Apiales</taxon>
        <taxon>Apiaceae</taxon>
        <taxon>Apioideae</taxon>
        <taxon>apioid superclade</taxon>
        <taxon>Tordylieae</taxon>
        <taxon>Tordyliinae</taxon>
        <taxon>Heracleum</taxon>
    </lineage>
</organism>
<dbReference type="InterPro" id="IPR059080">
    <property type="entry name" value="WHD_PTC1"/>
</dbReference>
<evidence type="ECO:0000259" key="2">
    <source>
        <dbReference type="Pfam" id="PF25874"/>
    </source>
</evidence>
<dbReference type="PANTHER" id="PTHR46740:SF2">
    <property type="entry name" value="PROTEIN DYAD"/>
    <property type="match status" value="1"/>
</dbReference>
<protein>
    <recommendedName>
        <fullName evidence="2">PTC1-like winged helix-turn-helix domain-containing protein</fullName>
    </recommendedName>
</protein>
<feature type="region of interest" description="Disordered" evidence="1">
    <location>
        <begin position="48"/>
        <end position="101"/>
    </location>
</feature>
<proteinExistence type="predicted"/>
<dbReference type="Pfam" id="PF25874">
    <property type="entry name" value="WHD_plant_repro"/>
    <property type="match status" value="1"/>
</dbReference>
<dbReference type="InterPro" id="IPR044221">
    <property type="entry name" value="DYAD/AMEIOTIC1"/>
</dbReference>
<dbReference type="PANTHER" id="PTHR46740">
    <property type="entry name" value="PROTEIN DYAD"/>
    <property type="match status" value="1"/>
</dbReference>
<name>A0AAD8IUZ8_9APIA</name>
<evidence type="ECO:0000313" key="4">
    <source>
        <dbReference type="Proteomes" id="UP001237642"/>
    </source>
</evidence>
<dbReference type="Proteomes" id="UP001237642">
    <property type="component" value="Unassembled WGS sequence"/>
</dbReference>
<feature type="compositionally biased region" description="Acidic residues" evidence="1">
    <location>
        <begin position="66"/>
        <end position="94"/>
    </location>
</feature>
<comment type="caution">
    <text evidence="3">The sequence shown here is derived from an EMBL/GenBank/DDBJ whole genome shotgun (WGS) entry which is preliminary data.</text>
</comment>
<dbReference type="EMBL" id="JAUIZM010000003">
    <property type="protein sequence ID" value="KAK1391673.1"/>
    <property type="molecule type" value="Genomic_DNA"/>
</dbReference>